<dbReference type="CDD" id="cd18799">
    <property type="entry name" value="SF2_C_EcoAI-like"/>
    <property type="match status" value="1"/>
</dbReference>
<dbReference type="SUPFAM" id="SSF51306">
    <property type="entry name" value="LexA/Signal peptidase"/>
    <property type="match status" value="1"/>
</dbReference>
<dbReference type="InterPro" id="IPR006935">
    <property type="entry name" value="Helicase/UvrB_N"/>
</dbReference>
<dbReference type="GO" id="GO:0004386">
    <property type="term" value="F:helicase activity"/>
    <property type="evidence" value="ECO:0007669"/>
    <property type="project" value="UniProtKB-KW"/>
</dbReference>
<dbReference type="RefSeq" id="WP_238103828.1">
    <property type="nucleotide sequence ID" value="NZ_JAQQPZ010000002.1"/>
</dbReference>
<organism evidence="3 4">
    <name type="scientific">Shewanella metallivivens</name>
    <dbReference type="NCBI Taxonomy" id="2872342"/>
    <lineage>
        <taxon>Bacteria</taxon>
        <taxon>Pseudomonadati</taxon>
        <taxon>Pseudomonadota</taxon>
        <taxon>Gammaproteobacteria</taxon>
        <taxon>Alteromonadales</taxon>
        <taxon>Shewanellaceae</taxon>
        <taxon>Shewanella</taxon>
    </lineage>
</organism>
<sequence length="960" mass="108517">MKLAEGPVLTSGGLDDPFLPKLLQAINRASSIEISVSFIQRSGLDLIFDALSDALERQATIDIVTSDYLYITDPVALRHLMILQSRGAKTKIFTCKSGQSFHMKTYIFIQQRKDQADKGCAYVGSNNISKAAFTHAFEWCLRHDLIENQDPNDFNYIRQQFLQIFNHQQSIHLNDEFINRYADKRKKVKPPLAIVNEVEPEEPAPNSAQQEALAALANTRRQMQSKGLVVLATGMGKTWLAAFDVQQFNARKVLFVAHREEILLQAERTFKSLLPKLVSGHFNAKTKVVDADIVFASIQTLGQQIHLNKVSPNHFDYVIVDEFHHAGASSYQSLLNHFTPQFLLGLTATPERTDQADILSLCDNNLVYEKNIVDGIELGILVPFHYQGINDDTVNYQDLPWRNGKFDPKALEFTFATQKRAKHVFSHWQTHKQQRTLAFCVSKAHADFMAHWFAARGIKAVSVHSDSDVRRAEALNLLASGKIEVIFSVDLFNEGTDLPSIDTILILRPTESKILFLQQLGRGLRTSPDTNKQFVSVIDFIGNHISFLNRPMALLQSKNINETVKRLNDPKLHPDCVINIAPELINFWQQLKLDYSNADQQYQLLKDDLGHRPTATEFYHSDYSWGKLTQQFGSWFELVLSQEQDDKTLQTLTPYLTFLSRGVEKASMSKSFKAILLEAFIELDGLRTPPSIDAVCIKSWQVFKRYPNLWTQDVKADLQQVESDSPKWRKYWLSNPITFLSKQDSTDTQSWFKVEADCLHANIDIAGTDIDTLSTAMRELTALLLARYSQRKAAKTNTKKSSANVITLAENQPQEPIQQINFYPDLKIACGHFKTGTDEHSENRKLNSSFNRLDPSIHFIAPASGNSMNGGKNPIHDGDLLLLERVTAINAGSITGKIMAIEIQDEAGDNQYLLRKVSKLPNGQYQLNAHNLDYAPMIANESMVTFARLKQVLDAADFVE</sequence>
<dbReference type="InterPro" id="IPR041025">
    <property type="entry name" value="HNH_repeat"/>
</dbReference>
<dbReference type="SMART" id="SM00490">
    <property type="entry name" value="HELICc"/>
    <property type="match status" value="1"/>
</dbReference>
<dbReference type="InterPro" id="IPR025202">
    <property type="entry name" value="PLD-like_dom"/>
</dbReference>
<dbReference type="EMBL" id="JAQQPZ010000002">
    <property type="protein sequence ID" value="MDD8058426.1"/>
    <property type="molecule type" value="Genomic_DNA"/>
</dbReference>
<feature type="domain" description="Helicase ATP-binding" evidence="1">
    <location>
        <begin position="218"/>
        <end position="368"/>
    </location>
</feature>
<protein>
    <submittedName>
        <fullName evidence="3">DEAD/DEAH box helicase family protein</fullName>
    </submittedName>
</protein>
<dbReference type="Pfam" id="PF18780">
    <property type="entry name" value="HNH_repeat"/>
    <property type="match status" value="1"/>
</dbReference>
<dbReference type="InterPro" id="IPR036286">
    <property type="entry name" value="LexA/Signal_pep-like_sf"/>
</dbReference>
<dbReference type="CDD" id="cd18032">
    <property type="entry name" value="DEXHc_RE_I_III_res"/>
    <property type="match status" value="1"/>
</dbReference>
<dbReference type="Pfam" id="PF04851">
    <property type="entry name" value="ResIII"/>
    <property type="match status" value="1"/>
</dbReference>
<evidence type="ECO:0000313" key="3">
    <source>
        <dbReference type="EMBL" id="MDD8058426.1"/>
    </source>
</evidence>
<keyword evidence="3" id="KW-0067">ATP-binding</keyword>
<dbReference type="PANTHER" id="PTHR47396:SF1">
    <property type="entry name" value="ATP-DEPENDENT HELICASE IRC3-RELATED"/>
    <property type="match status" value="1"/>
</dbReference>
<dbReference type="PANTHER" id="PTHR47396">
    <property type="entry name" value="TYPE I RESTRICTION ENZYME ECOKI R PROTEIN"/>
    <property type="match status" value="1"/>
</dbReference>
<keyword evidence="4" id="KW-1185">Reference proteome</keyword>
<dbReference type="SUPFAM" id="SSF56024">
    <property type="entry name" value="Phospholipase D/nuclease"/>
    <property type="match status" value="1"/>
</dbReference>
<accession>A0ABT5TLX9</accession>
<dbReference type="Gene3D" id="3.40.50.300">
    <property type="entry name" value="P-loop containing nucleotide triphosphate hydrolases"/>
    <property type="match status" value="2"/>
</dbReference>
<gene>
    <name evidence="3" type="ORF">PQR79_04685</name>
</gene>
<reference evidence="3 4" key="1">
    <citation type="submission" date="2023-02" db="EMBL/GenBank/DDBJ databases">
        <title>Genome sequence of Shewanella metallivivens ER-Te-42B-Light, sp. nov., enriched from sulfide tube worms (Riftia pachyptila) isolated from Explorer Ridge in the Pacific Ocean.</title>
        <authorList>
            <person name="Maltman C."/>
            <person name="Kuzyk S.B."/>
            <person name="Kyndt J.A."/>
            <person name="Yurkov V."/>
        </authorList>
    </citation>
    <scope>NUCLEOTIDE SEQUENCE [LARGE SCALE GENOMIC DNA]</scope>
    <source>
        <strain evidence="3 4">ER-Te-42B-Light</strain>
    </source>
</reference>
<proteinExistence type="predicted"/>
<name>A0ABT5TLX9_9GAMM</name>
<dbReference type="PROSITE" id="PS51192">
    <property type="entry name" value="HELICASE_ATP_BIND_1"/>
    <property type="match status" value="1"/>
</dbReference>
<dbReference type="InterPro" id="IPR014001">
    <property type="entry name" value="Helicase_ATP-bd"/>
</dbReference>
<dbReference type="Gene3D" id="2.10.109.10">
    <property type="entry name" value="Umud Fragment, subunit A"/>
    <property type="match status" value="1"/>
</dbReference>
<dbReference type="InterPro" id="IPR001650">
    <property type="entry name" value="Helicase_C-like"/>
</dbReference>
<keyword evidence="3" id="KW-0347">Helicase</keyword>
<feature type="domain" description="Helicase C-terminal" evidence="2">
    <location>
        <begin position="409"/>
        <end position="571"/>
    </location>
</feature>
<dbReference type="InterPro" id="IPR027417">
    <property type="entry name" value="P-loop_NTPase"/>
</dbReference>
<dbReference type="Pfam" id="PF00271">
    <property type="entry name" value="Helicase_C"/>
    <property type="match status" value="1"/>
</dbReference>
<dbReference type="Pfam" id="PF00717">
    <property type="entry name" value="Peptidase_S24"/>
    <property type="match status" value="1"/>
</dbReference>
<keyword evidence="3" id="KW-0547">Nucleotide-binding</keyword>
<dbReference type="CDD" id="cd06529">
    <property type="entry name" value="S24_LexA-like"/>
    <property type="match status" value="1"/>
</dbReference>
<dbReference type="InterPro" id="IPR015927">
    <property type="entry name" value="Peptidase_S24_S26A/B/C"/>
</dbReference>
<evidence type="ECO:0000259" key="1">
    <source>
        <dbReference type="PROSITE" id="PS51192"/>
    </source>
</evidence>
<dbReference type="Proteomes" id="UP001213691">
    <property type="component" value="Unassembled WGS sequence"/>
</dbReference>
<dbReference type="PROSITE" id="PS51194">
    <property type="entry name" value="HELICASE_CTER"/>
    <property type="match status" value="1"/>
</dbReference>
<evidence type="ECO:0000259" key="2">
    <source>
        <dbReference type="PROSITE" id="PS51194"/>
    </source>
</evidence>
<dbReference type="Pfam" id="PF13091">
    <property type="entry name" value="PLDc_2"/>
    <property type="match status" value="1"/>
</dbReference>
<dbReference type="SMART" id="SM00487">
    <property type="entry name" value="DEXDc"/>
    <property type="match status" value="1"/>
</dbReference>
<dbReference type="Gene3D" id="3.30.870.10">
    <property type="entry name" value="Endonuclease Chain A"/>
    <property type="match status" value="1"/>
</dbReference>
<dbReference type="InterPro" id="IPR039418">
    <property type="entry name" value="LexA-like"/>
</dbReference>
<dbReference type="SUPFAM" id="SSF52540">
    <property type="entry name" value="P-loop containing nucleoside triphosphate hydrolases"/>
    <property type="match status" value="1"/>
</dbReference>
<keyword evidence="3" id="KW-0378">Hydrolase</keyword>
<dbReference type="InterPro" id="IPR050742">
    <property type="entry name" value="Helicase_Restrict-Modif_Enz"/>
</dbReference>
<comment type="caution">
    <text evidence="3">The sequence shown here is derived from an EMBL/GenBank/DDBJ whole genome shotgun (WGS) entry which is preliminary data.</text>
</comment>
<evidence type="ECO:0000313" key="4">
    <source>
        <dbReference type="Proteomes" id="UP001213691"/>
    </source>
</evidence>